<keyword evidence="5" id="KW-0288">FMN</keyword>
<accession>A0A4V1J4Q7</accession>
<keyword evidence="17" id="KW-1185">Reference proteome</keyword>
<dbReference type="FunFam" id="1.20.990.10:FF:000007">
    <property type="entry name" value="Methionine synthase reductase"/>
    <property type="match status" value="1"/>
</dbReference>
<evidence type="ECO:0000256" key="7">
    <source>
        <dbReference type="ARBA" id="ARBA00022827"/>
    </source>
</evidence>
<evidence type="ECO:0000256" key="4">
    <source>
        <dbReference type="ARBA" id="ARBA00022630"/>
    </source>
</evidence>
<dbReference type="InterPro" id="IPR001094">
    <property type="entry name" value="Flavdoxin-like"/>
</dbReference>
<dbReference type="SUPFAM" id="SSF52343">
    <property type="entry name" value="Ferredoxin reductase-like, C-terminal NADP-linked domain"/>
    <property type="match status" value="1"/>
</dbReference>
<dbReference type="Pfam" id="PF00258">
    <property type="entry name" value="Flavodoxin_1"/>
    <property type="match status" value="1"/>
</dbReference>
<dbReference type="InterPro" id="IPR029039">
    <property type="entry name" value="Flavoprotein-like_sf"/>
</dbReference>
<dbReference type="FunFam" id="3.40.50.360:FF:000059">
    <property type="entry name" value="5-methyltetrahydrofolate-homocysteine methyltransferase reductase"/>
    <property type="match status" value="1"/>
</dbReference>
<feature type="domain" description="FAD-binding FR-type" evidence="15">
    <location>
        <begin position="202"/>
        <end position="468"/>
    </location>
</feature>
<dbReference type="Gene3D" id="1.20.990.10">
    <property type="entry name" value="NADPH-cytochrome p450 Reductase, Chain A, domain 3"/>
    <property type="match status" value="1"/>
</dbReference>
<evidence type="ECO:0000256" key="3">
    <source>
        <dbReference type="ARBA" id="ARBA00022605"/>
    </source>
</evidence>
<feature type="region of interest" description="Disordered" evidence="13">
    <location>
        <begin position="382"/>
        <end position="404"/>
    </location>
</feature>
<dbReference type="GO" id="GO:0030586">
    <property type="term" value="F:[methionine synthase] reductase (NADPH) activity"/>
    <property type="evidence" value="ECO:0007669"/>
    <property type="project" value="UniProtKB-EC"/>
</dbReference>
<dbReference type="PRINTS" id="PR00369">
    <property type="entry name" value="FLAVODOXIN"/>
</dbReference>
<keyword evidence="6" id="KW-0949">S-adenosyl-L-methionine</keyword>
<dbReference type="Gene3D" id="2.40.30.10">
    <property type="entry name" value="Translation factors"/>
    <property type="match status" value="1"/>
</dbReference>
<protein>
    <recommendedName>
        <fullName evidence="12">Methionine synthase reductase</fullName>
        <ecNumber evidence="11">1.16.1.8</ecNumber>
    </recommendedName>
</protein>
<dbReference type="InterPro" id="IPR039261">
    <property type="entry name" value="FNR_nucleotide-bd"/>
</dbReference>
<dbReference type="InterPro" id="IPR017927">
    <property type="entry name" value="FAD-bd_FR_type"/>
</dbReference>
<dbReference type="GO" id="GO:0009086">
    <property type="term" value="P:methionine biosynthetic process"/>
    <property type="evidence" value="ECO:0007669"/>
    <property type="project" value="UniProtKB-KW"/>
</dbReference>
<dbReference type="EMBL" id="ML002660">
    <property type="protein sequence ID" value="RKP36399.1"/>
    <property type="molecule type" value="Genomic_DNA"/>
</dbReference>
<evidence type="ECO:0000256" key="11">
    <source>
        <dbReference type="ARBA" id="ARBA00039088"/>
    </source>
</evidence>
<dbReference type="GO" id="GO:0050667">
    <property type="term" value="P:homocysteine metabolic process"/>
    <property type="evidence" value="ECO:0007669"/>
    <property type="project" value="TreeGrafter"/>
</dbReference>
<sequence>MATSTTGPRATDVVFMYGSQTGNAESIALNLLDQAQQRGYQAQALVMDDYEKVAFHPQSVYVFVVSTTGDGDPPDNATKFWRYLRRIAKKQSENWSFMRYTLLGLGDTNYDNFCNGGKRLDEKLRELQAKPFYPRALADDATGLEETVEPWCAGLWAPLAEVCQTKSGGKVLPGTSKGSTAETVVPVPTPTTTTITTTTSSSSSDVPRITQAQYLTAPDALKTTLALTFQPLPAAGKSADFWPGDAFGVICPNPTPLVGALLVRLGLADTADTPLTIAPVAETTPIPTYLSHLGPVSPRTIFTDLLDLVAVPKKAFIRMLADYTADAEEKKQLLYLCSKQGATLFSTFRDLRPTLLDILTTFPSCQPPLERLLDTLPPHQPRYYSVANAPPPPPPSLSTSEGDEASHSTFDLRFVFNVVQYDQPAPLVVKREGLCTPWLERLSLGRPFPTPTAPLHLFLKPNHHGFQLTRDPTRPIVMIGPGTGVAPFMGFLEQLARSTPASASRETWLFYGCRDPRKDYLFRDQLEGYERDGVLSRLVVAYSRYSPSSPPTPATEGAEHPRYVQHHLRRHAADIYRLIVHDNAIIYVCGDALNMARDVNETLAEILVQAEKNEDDPHFGITLMDAKKLLVQWMQEHRYLRDLVSQ</sequence>
<feature type="compositionally biased region" description="Low complexity" evidence="13">
    <location>
        <begin position="179"/>
        <end position="204"/>
    </location>
</feature>
<evidence type="ECO:0000256" key="13">
    <source>
        <dbReference type="SAM" id="MobiDB-lite"/>
    </source>
</evidence>
<evidence type="ECO:0000256" key="2">
    <source>
        <dbReference type="ARBA" id="ARBA00001974"/>
    </source>
</evidence>
<evidence type="ECO:0000256" key="9">
    <source>
        <dbReference type="ARBA" id="ARBA00023002"/>
    </source>
</evidence>
<comment type="cofactor">
    <cofactor evidence="2">
        <name>FAD</name>
        <dbReference type="ChEBI" id="CHEBI:57692"/>
    </cofactor>
</comment>
<dbReference type="InterPro" id="IPR017938">
    <property type="entry name" value="Riboflavin_synthase-like_b-brl"/>
</dbReference>
<dbReference type="Proteomes" id="UP000268162">
    <property type="component" value="Unassembled WGS sequence"/>
</dbReference>
<evidence type="ECO:0000313" key="16">
    <source>
        <dbReference type="EMBL" id="RKP36399.1"/>
    </source>
</evidence>
<keyword evidence="4" id="KW-0285">Flavoprotein</keyword>
<keyword evidence="3" id="KW-0028">Amino-acid biosynthesis</keyword>
<organism evidence="16 17">
    <name type="scientific">Dimargaris cristalligena</name>
    <dbReference type="NCBI Taxonomy" id="215637"/>
    <lineage>
        <taxon>Eukaryota</taxon>
        <taxon>Fungi</taxon>
        <taxon>Fungi incertae sedis</taxon>
        <taxon>Zoopagomycota</taxon>
        <taxon>Kickxellomycotina</taxon>
        <taxon>Dimargaritomycetes</taxon>
        <taxon>Dimargaritales</taxon>
        <taxon>Dimargaritaceae</taxon>
        <taxon>Dimargaris</taxon>
    </lineage>
</organism>
<keyword evidence="7" id="KW-0274">FAD</keyword>
<dbReference type="PANTHER" id="PTHR19384">
    <property type="entry name" value="NITRIC OXIDE SYNTHASE-RELATED"/>
    <property type="match status" value="1"/>
</dbReference>
<dbReference type="PROSITE" id="PS50902">
    <property type="entry name" value="FLAVODOXIN_LIKE"/>
    <property type="match status" value="1"/>
</dbReference>
<dbReference type="STRING" id="215637.A0A4V1J4Q7"/>
<gene>
    <name evidence="16" type="ORF">BJ085DRAFT_14154</name>
</gene>
<reference evidence="17" key="1">
    <citation type="journal article" date="2018" name="Nat. Microbiol.">
        <title>Leveraging single-cell genomics to expand the fungal tree of life.</title>
        <authorList>
            <person name="Ahrendt S.R."/>
            <person name="Quandt C.A."/>
            <person name="Ciobanu D."/>
            <person name="Clum A."/>
            <person name="Salamov A."/>
            <person name="Andreopoulos B."/>
            <person name="Cheng J.F."/>
            <person name="Woyke T."/>
            <person name="Pelin A."/>
            <person name="Henrissat B."/>
            <person name="Reynolds N.K."/>
            <person name="Benny G.L."/>
            <person name="Smith M.E."/>
            <person name="James T.Y."/>
            <person name="Grigoriev I.V."/>
        </authorList>
    </citation>
    <scope>NUCLEOTIDE SEQUENCE [LARGE SCALE GENOMIC DNA]</scope>
    <source>
        <strain evidence="17">RSA 468</strain>
    </source>
</reference>
<dbReference type="GO" id="GO:0010181">
    <property type="term" value="F:FMN binding"/>
    <property type="evidence" value="ECO:0007669"/>
    <property type="project" value="InterPro"/>
</dbReference>
<dbReference type="PRINTS" id="PR00371">
    <property type="entry name" value="FPNCR"/>
</dbReference>
<evidence type="ECO:0000259" key="15">
    <source>
        <dbReference type="PROSITE" id="PS51384"/>
    </source>
</evidence>
<dbReference type="PROSITE" id="PS51384">
    <property type="entry name" value="FAD_FR"/>
    <property type="match status" value="1"/>
</dbReference>
<dbReference type="SUPFAM" id="SSF63380">
    <property type="entry name" value="Riboflavin synthase domain-like"/>
    <property type="match status" value="1"/>
</dbReference>
<dbReference type="InterPro" id="IPR001433">
    <property type="entry name" value="OxRdtase_FAD/NAD-bd"/>
</dbReference>
<dbReference type="PANTHER" id="PTHR19384:SF84">
    <property type="entry name" value="METHIONINE SYNTHASE REDUCTASE"/>
    <property type="match status" value="1"/>
</dbReference>
<feature type="domain" description="Flavodoxin-like" evidence="14">
    <location>
        <begin position="13"/>
        <end position="156"/>
    </location>
</feature>
<dbReference type="EC" id="1.16.1.8" evidence="11"/>
<dbReference type="InterPro" id="IPR003097">
    <property type="entry name" value="CysJ-like_FAD-binding"/>
</dbReference>
<evidence type="ECO:0000313" key="17">
    <source>
        <dbReference type="Proteomes" id="UP000268162"/>
    </source>
</evidence>
<dbReference type="GO" id="GO:0050660">
    <property type="term" value="F:flavin adenine dinucleotide binding"/>
    <property type="evidence" value="ECO:0007669"/>
    <property type="project" value="TreeGrafter"/>
</dbReference>
<keyword evidence="10" id="KW-0486">Methionine biosynthesis</keyword>
<evidence type="ECO:0000256" key="10">
    <source>
        <dbReference type="ARBA" id="ARBA00023167"/>
    </source>
</evidence>
<evidence type="ECO:0000256" key="6">
    <source>
        <dbReference type="ARBA" id="ARBA00022691"/>
    </source>
</evidence>
<dbReference type="SUPFAM" id="SSF52218">
    <property type="entry name" value="Flavoproteins"/>
    <property type="match status" value="1"/>
</dbReference>
<dbReference type="Gene3D" id="3.40.50.80">
    <property type="entry name" value="Nucleotide-binding domain of ferredoxin-NADP reductase (FNR) module"/>
    <property type="match status" value="1"/>
</dbReference>
<comment type="cofactor">
    <cofactor evidence="1">
        <name>FMN</name>
        <dbReference type="ChEBI" id="CHEBI:58210"/>
    </cofactor>
</comment>
<evidence type="ECO:0000259" key="14">
    <source>
        <dbReference type="PROSITE" id="PS50902"/>
    </source>
</evidence>
<dbReference type="InterPro" id="IPR023173">
    <property type="entry name" value="NADPH_Cyt_P450_Rdtase_alpha"/>
</dbReference>
<dbReference type="GO" id="GO:0005829">
    <property type="term" value="C:cytosol"/>
    <property type="evidence" value="ECO:0007669"/>
    <property type="project" value="TreeGrafter"/>
</dbReference>
<evidence type="ECO:0000256" key="12">
    <source>
        <dbReference type="ARBA" id="ARBA00040659"/>
    </source>
</evidence>
<keyword evidence="9" id="KW-0560">Oxidoreductase</keyword>
<keyword evidence="8" id="KW-0521">NADP</keyword>
<dbReference type="Pfam" id="PF00175">
    <property type="entry name" value="NAD_binding_1"/>
    <property type="match status" value="1"/>
</dbReference>
<dbReference type="AlphaFoldDB" id="A0A4V1J4Q7"/>
<dbReference type="Pfam" id="PF00667">
    <property type="entry name" value="FAD_binding_1"/>
    <property type="match status" value="1"/>
</dbReference>
<feature type="region of interest" description="Disordered" evidence="13">
    <location>
        <begin position="173"/>
        <end position="204"/>
    </location>
</feature>
<evidence type="ECO:0000256" key="8">
    <source>
        <dbReference type="ARBA" id="ARBA00022857"/>
    </source>
</evidence>
<dbReference type="InterPro" id="IPR008254">
    <property type="entry name" value="Flavodoxin/NO_synth"/>
</dbReference>
<dbReference type="Gene3D" id="3.40.50.360">
    <property type="match status" value="1"/>
</dbReference>
<proteinExistence type="predicted"/>
<name>A0A4V1J4Q7_9FUNG</name>
<evidence type="ECO:0000256" key="1">
    <source>
        <dbReference type="ARBA" id="ARBA00001917"/>
    </source>
</evidence>
<dbReference type="InterPro" id="IPR001709">
    <property type="entry name" value="Flavoprot_Pyr_Nucl_cyt_Rdtase"/>
</dbReference>
<evidence type="ECO:0000256" key="5">
    <source>
        <dbReference type="ARBA" id="ARBA00022643"/>
    </source>
</evidence>